<sequence length="110" mass="12919">MSKVLRIEMLKSFAEEEPDNPFNIYALALEFIEVDPIQASFHFKKLLEEFPEYLPTYFHAAAFFADLGEVQFSKIIYEKGIHLAESQQDVKAIKELKNSFQNFLFENDIY</sequence>
<evidence type="ECO:0000313" key="2">
    <source>
        <dbReference type="Proteomes" id="UP001142175"/>
    </source>
</evidence>
<dbReference type="InterPro" id="IPR011990">
    <property type="entry name" value="TPR-like_helical_dom_sf"/>
</dbReference>
<comment type="caution">
    <text evidence="1">The sequence shown here is derived from an EMBL/GenBank/DDBJ whole genome shotgun (WGS) entry which is preliminary data.</text>
</comment>
<gene>
    <name evidence="1" type="ORF">NU887_11530</name>
</gene>
<protein>
    <submittedName>
        <fullName evidence="1">Tetratricopeptide repeat protein</fullName>
    </submittedName>
</protein>
<dbReference type="RefSeq" id="WP_258423528.1">
    <property type="nucleotide sequence ID" value="NZ_JANSUY010000008.1"/>
</dbReference>
<dbReference type="Proteomes" id="UP001142175">
    <property type="component" value="Unassembled WGS sequence"/>
</dbReference>
<dbReference type="SUPFAM" id="SSF48452">
    <property type="entry name" value="TPR-like"/>
    <property type="match status" value="1"/>
</dbReference>
<keyword evidence="2" id="KW-1185">Reference proteome</keyword>
<dbReference type="AlphaFoldDB" id="A0A9X2P5D4"/>
<proteinExistence type="predicted"/>
<reference evidence="1" key="1">
    <citation type="submission" date="2022-08" db="EMBL/GenBank/DDBJ databases">
        <authorList>
            <person name="Zhang D."/>
        </authorList>
    </citation>
    <scope>NUCLEOTIDE SEQUENCE</scope>
    <source>
        <strain evidence="1">XJ19-11</strain>
    </source>
</reference>
<evidence type="ECO:0000313" key="1">
    <source>
        <dbReference type="EMBL" id="MCR9015667.1"/>
    </source>
</evidence>
<accession>A0A9X2P5D4</accession>
<name>A0A9X2P5D4_9BACT</name>
<dbReference type="Gene3D" id="1.25.40.10">
    <property type="entry name" value="Tetratricopeptide repeat domain"/>
    <property type="match status" value="1"/>
</dbReference>
<organism evidence="1 2">
    <name type="scientific">Aquiflexum gelatinilyticum</name>
    <dbReference type="NCBI Taxonomy" id="2961943"/>
    <lineage>
        <taxon>Bacteria</taxon>
        <taxon>Pseudomonadati</taxon>
        <taxon>Bacteroidota</taxon>
        <taxon>Cytophagia</taxon>
        <taxon>Cytophagales</taxon>
        <taxon>Cyclobacteriaceae</taxon>
        <taxon>Aquiflexum</taxon>
    </lineage>
</organism>
<dbReference type="EMBL" id="JANSUY010000008">
    <property type="protein sequence ID" value="MCR9015667.1"/>
    <property type="molecule type" value="Genomic_DNA"/>
</dbReference>